<feature type="region of interest" description="Disordered" evidence="1">
    <location>
        <begin position="1"/>
        <end position="109"/>
    </location>
</feature>
<dbReference type="InParanoid" id="F4RYB9"/>
<dbReference type="AlphaFoldDB" id="F4RYB9"/>
<dbReference type="EMBL" id="GL883129">
    <property type="protein sequence ID" value="EGG02663.1"/>
    <property type="molecule type" value="Genomic_DNA"/>
</dbReference>
<name>F4RYB9_MELLP</name>
<dbReference type="VEuPathDB" id="FungiDB:MELLADRAFT_66229"/>
<gene>
    <name evidence="2" type="ORF">MELLADRAFT_66229</name>
</gene>
<keyword evidence="3" id="KW-1185">Reference proteome</keyword>
<dbReference type="RefSeq" id="XP_007414065.1">
    <property type="nucleotide sequence ID" value="XM_007414003.1"/>
</dbReference>
<feature type="compositionally biased region" description="Polar residues" evidence="1">
    <location>
        <begin position="12"/>
        <end position="24"/>
    </location>
</feature>
<organism evidence="3">
    <name type="scientific">Melampsora larici-populina (strain 98AG31 / pathotype 3-4-7)</name>
    <name type="common">Poplar leaf rust fungus</name>
    <dbReference type="NCBI Taxonomy" id="747676"/>
    <lineage>
        <taxon>Eukaryota</taxon>
        <taxon>Fungi</taxon>
        <taxon>Dikarya</taxon>
        <taxon>Basidiomycota</taxon>
        <taxon>Pucciniomycotina</taxon>
        <taxon>Pucciniomycetes</taxon>
        <taxon>Pucciniales</taxon>
        <taxon>Melampsoraceae</taxon>
        <taxon>Melampsora</taxon>
    </lineage>
</organism>
<evidence type="ECO:0000313" key="3">
    <source>
        <dbReference type="Proteomes" id="UP000001072"/>
    </source>
</evidence>
<dbReference type="Proteomes" id="UP000001072">
    <property type="component" value="Unassembled WGS sequence"/>
</dbReference>
<protein>
    <submittedName>
        <fullName evidence="2">Uncharacterized protein</fullName>
    </submittedName>
</protein>
<proteinExistence type="predicted"/>
<dbReference type="HOGENOM" id="CLU_1740954_0_0_1"/>
<dbReference type="KEGG" id="mlr:MELLADRAFT_66229"/>
<evidence type="ECO:0000313" key="2">
    <source>
        <dbReference type="EMBL" id="EGG02663.1"/>
    </source>
</evidence>
<sequence>MLKTDVNFDQVEASSNTQNVQDHQGQVGIPDETDELIAPGQDTGDLKGGDDVEGEGSESGSDDGDTQSDSADIKPLELKTKELAKLERRREEERLRLEESRRKGTQHVGLKEVEQGVPIDGLLDAPISREYGMRTCCLLRLVRMACRLSS</sequence>
<evidence type="ECO:0000256" key="1">
    <source>
        <dbReference type="SAM" id="MobiDB-lite"/>
    </source>
</evidence>
<feature type="compositionally biased region" description="Basic and acidic residues" evidence="1">
    <location>
        <begin position="71"/>
        <end position="102"/>
    </location>
</feature>
<dbReference type="GeneID" id="18930590"/>
<feature type="compositionally biased region" description="Acidic residues" evidence="1">
    <location>
        <begin position="51"/>
        <end position="66"/>
    </location>
</feature>
<reference evidence="3" key="1">
    <citation type="journal article" date="2011" name="Proc. Natl. Acad. Sci. U.S.A.">
        <title>Obligate biotrophy features unraveled by the genomic analysis of rust fungi.</title>
        <authorList>
            <person name="Duplessis S."/>
            <person name="Cuomo C.A."/>
            <person name="Lin Y.-C."/>
            <person name="Aerts A."/>
            <person name="Tisserant E."/>
            <person name="Veneault-Fourrey C."/>
            <person name="Joly D.L."/>
            <person name="Hacquard S."/>
            <person name="Amselem J."/>
            <person name="Cantarel B.L."/>
            <person name="Chiu R."/>
            <person name="Coutinho P.M."/>
            <person name="Feau N."/>
            <person name="Field M."/>
            <person name="Frey P."/>
            <person name="Gelhaye E."/>
            <person name="Goldberg J."/>
            <person name="Grabherr M.G."/>
            <person name="Kodira C.D."/>
            <person name="Kohler A."/>
            <person name="Kuees U."/>
            <person name="Lindquist E.A."/>
            <person name="Lucas S.M."/>
            <person name="Mago R."/>
            <person name="Mauceli E."/>
            <person name="Morin E."/>
            <person name="Murat C."/>
            <person name="Pangilinan J.L."/>
            <person name="Park R."/>
            <person name="Pearson M."/>
            <person name="Quesneville H."/>
            <person name="Rouhier N."/>
            <person name="Sakthikumar S."/>
            <person name="Salamov A.A."/>
            <person name="Schmutz J."/>
            <person name="Selles B."/>
            <person name="Shapiro H."/>
            <person name="Tanguay P."/>
            <person name="Tuskan G.A."/>
            <person name="Henrissat B."/>
            <person name="Van de Peer Y."/>
            <person name="Rouze P."/>
            <person name="Ellis J.G."/>
            <person name="Dodds P.N."/>
            <person name="Schein J.E."/>
            <person name="Zhong S."/>
            <person name="Hamelin R.C."/>
            <person name="Grigoriev I.V."/>
            <person name="Szabo L.J."/>
            <person name="Martin F."/>
        </authorList>
    </citation>
    <scope>NUCLEOTIDE SEQUENCE [LARGE SCALE GENOMIC DNA]</scope>
    <source>
        <strain evidence="3">98AG31 / pathotype 3-4-7</strain>
    </source>
</reference>
<accession>F4RYB9</accession>